<dbReference type="InterPro" id="IPR006027">
    <property type="entry name" value="NusB_RsmB_TIM44"/>
</dbReference>
<dbReference type="EMBL" id="CP009571">
    <property type="protein sequence ID" value="AIT07249.1"/>
    <property type="molecule type" value="Genomic_DNA"/>
</dbReference>
<dbReference type="Pfam" id="PF01189">
    <property type="entry name" value="Methyltr_RsmB-F"/>
    <property type="match status" value="1"/>
</dbReference>
<dbReference type="eggNOG" id="COG0144">
    <property type="taxonomic scope" value="Bacteria"/>
</dbReference>
<feature type="binding site" evidence="5">
    <location>
        <position position="278"/>
    </location>
    <ligand>
        <name>S-adenosyl-L-methionine</name>
        <dbReference type="ChEBI" id="CHEBI:59789"/>
    </ligand>
</feature>
<evidence type="ECO:0000256" key="6">
    <source>
        <dbReference type="SAM" id="MobiDB-lite"/>
    </source>
</evidence>
<feature type="domain" description="SAM-dependent MTase RsmB/NOP-type" evidence="7">
    <location>
        <begin position="158"/>
        <end position="440"/>
    </location>
</feature>
<dbReference type="Proteomes" id="UP000033200">
    <property type="component" value="Chromosome"/>
</dbReference>
<dbReference type="CDD" id="cd02440">
    <property type="entry name" value="AdoMet_MTases"/>
    <property type="match status" value="1"/>
</dbReference>
<dbReference type="Gene3D" id="1.10.940.10">
    <property type="entry name" value="NusB-like"/>
    <property type="match status" value="1"/>
</dbReference>
<dbReference type="GO" id="GO:0006355">
    <property type="term" value="P:regulation of DNA-templated transcription"/>
    <property type="evidence" value="ECO:0007669"/>
    <property type="project" value="InterPro"/>
</dbReference>
<evidence type="ECO:0000259" key="7">
    <source>
        <dbReference type="PROSITE" id="PS51686"/>
    </source>
</evidence>
<dbReference type="InterPro" id="IPR035926">
    <property type="entry name" value="NusB-like_sf"/>
</dbReference>
<proteinExistence type="inferred from homology"/>
<dbReference type="InterPro" id="IPR023267">
    <property type="entry name" value="RCMT"/>
</dbReference>
<dbReference type="Gene3D" id="3.40.50.150">
    <property type="entry name" value="Vaccinia Virus protein VP39"/>
    <property type="match status" value="1"/>
</dbReference>
<evidence type="ECO:0000256" key="3">
    <source>
        <dbReference type="ARBA" id="ARBA00022691"/>
    </source>
</evidence>
<keyword evidence="4 5" id="KW-0694">RNA-binding</keyword>
<dbReference type="AlphaFoldDB" id="A0A097EI70"/>
<reference evidence="8 9" key="1">
    <citation type="submission" date="2014-09" db="EMBL/GenBank/DDBJ databases">
        <title>Using Illumina technology Improving SMRT sequencing Genome Assembly by RASTools.</title>
        <authorList>
            <person name="Zhou Y."/>
            <person name="Ma T."/>
            <person name="Liu T."/>
        </authorList>
    </citation>
    <scope>NUCLEOTIDE SEQUENCE [LARGE SCALE GENOMIC DNA]</scope>
    <source>
        <strain evidence="8 9">ATCC 55669</strain>
    </source>
</reference>
<dbReference type="STRING" id="1549858.MC45_13695"/>
<keyword evidence="3 5" id="KW-0949">S-adenosyl-L-methionine</keyword>
<sequence>MDSTWSPPSGKTSLPRSSNTDSDALGTPSRRAALRLLDAVLRRGEPLEQALVAATRHVYGPDRGLAHAIAAEVLRRLPDLDALIDSVTERPLPDDAKARMALRIALVQALVLGTPHHAAIATVLPLVDGGPRKLVHGVFGAIVRSGVLLPEIPALPPLAEARWEGEWGAAMIDGAALAIAAPPPLDVTLADPAETDHWVAELGGTSLLPGHVRIADAGSVTDLPGFAEGRWWVQDVAASLPARLLADAAHGSAIDLCAAPGGKTLQLAAAGFTVAAVDVSNARIKRLRENLFRTRLKAEVIAADVLKWAPAEPADALLIDAPCSATGIFRRHPDVLHRVHPPIIEEMAALQARLFARAADWVKPGGTLVFATCSLERQEGEDQLARFLSARPDYAIDAPDAALLPAGIPVHPDGYVRTLPNMLTGEGGCDGFFIARLKRG</sequence>
<evidence type="ECO:0000256" key="4">
    <source>
        <dbReference type="ARBA" id="ARBA00022884"/>
    </source>
</evidence>
<feature type="region of interest" description="Disordered" evidence="6">
    <location>
        <begin position="1"/>
        <end position="27"/>
    </location>
</feature>
<feature type="binding site" evidence="5">
    <location>
        <position position="304"/>
    </location>
    <ligand>
        <name>S-adenosyl-L-methionine</name>
        <dbReference type="ChEBI" id="CHEBI:59789"/>
    </ligand>
</feature>
<comment type="similarity">
    <text evidence="5">Belongs to the class I-like SAM-binding methyltransferase superfamily. RsmB/NOP family.</text>
</comment>
<gene>
    <name evidence="8" type="ORF">MC45_13695</name>
</gene>
<feature type="active site" description="Nucleophile" evidence="5">
    <location>
        <position position="373"/>
    </location>
</feature>
<accession>A0A097EI70</accession>
<feature type="binding site" evidence="5">
    <location>
        <begin position="257"/>
        <end position="263"/>
    </location>
    <ligand>
        <name>S-adenosyl-L-methionine</name>
        <dbReference type="ChEBI" id="CHEBI:59789"/>
    </ligand>
</feature>
<name>A0A097EI70_9SPHN</name>
<protein>
    <submittedName>
        <fullName evidence="8">SAM-dependent methlyltransferase</fullName>
    </submittedName>
</protein>
<dbReference type="InterPro" id="IPR049560">
    <property type="entry name" value="MeTrfase_RsmB-F_NOP2_cat"/>
</dbReference>
<evidence type="ECO:0000313" key="8">
    <source>
        <dbReference type="EMBL" id="AIT07249.1"/>
    </source>
</evidence>
<organism evidence="8 9">
    <name type="scientific">Sphingomonas taxi</name>
    <dbReference type="NCBI Taxonomy" id="1549858"/>
    <lineage>
        <taxon>Bacteria</taxon>
        <taxon>Pseudomonadati</taxon>
        <taxon>Pseudomonadota</taxon>
        <taxon>Alphaproteobacteria</taxon>
        <taxon>Sphingomonadales</taxon>
        <taxon>Sphingomonadaceae</taxon>
        <taxon>Sphingomonas</taxon>
    </lineage>
</organism>
<dbReference type="InterPro" id="IPR029063">
    <property type="entry name" value="SAM-dependent_MTases_sf"/>
</dbReference>
<dbReference type="InterPro" id="IPR001678">
    <property type="entry name" value="MeTrfase_RsmB-F_NOP2_dom"/>
</dbReference>
<dbReference type="SUPFAM" id="SSF48013">
    <property type="entry name" value="NusB-like"/>
    <property type="match status" value="1"/>
</dbReference>
<dbReference type="PROSITE" id="PS51686">
    <property type="entry name" value="SAM_MT_RSMB_NOP"/>
    <property type="match status" value="1"/>
</dbReference>
<evidence type="ECO:0000313" key="9">
    <source>
        <dbReference type="Proteomes" id="UP000033200"/>
    </source>
</evidence>
<dbReference type="GO" id="GO:0003723">
    <property type="term" value="F:RNA binding"/>
    <property type="evidence" value="ECO:0007669"/>
    <property type="project" value="UniProtKB-UniRule"/>
</dbReference>
<dbReference type="Pfam" id="PF01029">
    <property type="entry name" value="NusB"/>
    <property type="match status" value="1"/>
</dbReference>
<dbReference type="PANTHER" id="PTHR22807">
    <property type="entry name" value="NOP2 YEAST -RELATED NOL1/NOP2/FMU SUN DOMAIN-CONTAINING"/>
    <property type="match status" value="1"/>
</dbReference>
<keyword evidence="1 5" id="KW-0489">Methyltransferase</keyword>
<feature type="binding site" evidence="5">
    <location>
        <position position="320"/>
    </location>
    <ligand>
        <name>S-adenosyl-L-methionine</name>
        <dbReference type="ChEBI" id="CHEBI:59789"/>
    </ligand>
</feature>
<dbReference type="PRINTS" id="PR02008">
    <property type="entry name" value="RCMTFAMILY"/>
</dbReference>
<dbReference type="KEGG" id="stax:MC45_13695"/>
<dbReference type="PANTHER" id="PTHR22807:SF61">
    <property type="entry name" value="NOL1_NOP2_SUN FAMILY PROTEIN _ ANTITERMINATION NUSB DOMAIN-CONTAINING PROTEIN"/>
    <property type="match status" value="1"/>
</dbReference>
<keyword evidence="2 5" id="KW-0808">Transferase</keyword>
<evidence type="ECO:0000256" key="2">
    <source>
        <dbReference type="ARBA" id="ARBA00022679"/>
    </source>
</evidence>
<dbReference type="HOGENOM" id="CLU_005316_0_4_5"/>
<dbReference type="GO" id="GO:0008173">
    <property type="term" value="F:RNA methyltransferase activity"/>
    <property type="evidence" value="ECO:0007669"/>
    <property type="project" value="InterPro"/>
</dbReference>
<evidence type="ECO:0000256" key="5">
    <source>
        <dbReference type="PROSITE-ProRule" id="PRU01023"/>
    </source>
</evidence>
<keyword evidence="9" id="KW-1185">Reference proteome</keyword>
<feature type="compositionally biased region" description="Polar residues" evidence="6">
    <location>
        <begin position="1"/>
        <end position="22"/>
    </location>
</feature>
<evidence type="ECO:0000256" key="1">
    <source>
        <dbReference type="ARBA" id="ARBA00022603"/>
    </source>
</evidence>
<dbReference type="SUPFAM" id="SSF53335">
    <property type="entry name" value="S-adenosyl-L-methionine-dependent methyltransferases"/>
    <property type="match status" value="1"/>
</dbReference>
<dbReference type="GO" id="GO:0001510">
    <property type="term" value="P:RNA methylation"/>
    <property type="evidence" value="ECO:0007669"/>
    <property type="project" value="InterPro"/>
</dbReference>